<dbReference type="AlphaFoldDB" id="A0A644VL53"/>
<proteinExistence type="predicted"/>
<organism evidence="1">
    <name type="scientific">bioreactor metagenome</name>
    <dbReference type="NCBI Taxonomy" id="1076179"/>
    <lineage>
        <taxon>unclassified sequences</taxon>
        <taxon>metagenomes</taxon>
        <taxon>ecological metagenomes</taxon>
    </lineage>
</organism>
<protein>
    <submittedName>
        <fullName evidence="1">Uncharacterized protein</fullName>
    </submittedName>
</protein>
<dbReference type="EMBL" id="VSSQ01000327">
    <property type="protein sequence ID" value="MPL91372.1"/>
    <property type="molecule type" value="Genomic_DNA"/>
</dbReference>
<evidence type="ECO:0000313" key="1">
    <source>
        <dbReference type="EMBL" id="MPL91372.1"/>
    </source>
</evidence>
<accession>A0A644VL53</accession>
<sequence length="182" mass="21208">MKSSIKIITTLIVCLLFCSLINGQIKPLKVEELSIISEFKGDSTKIIPILDYTINIFSFIGIPNSSDVRMSVRQISEDEVKIEFYYSGFKYDHFVWLIETISPPERVFYYKNKRFCVISTNDNSELFFSKYFKDIGCINILEAIPNYDINSPQIKINVLLLNSNFYIEDIKIEFPLEKNIIK</sequence>
<reference evidence="1" key="1">
    <citation type="submission" date="2019-08" db="EMBL/GenBank/DDBJ databases">
        <authorList>
            <person name="Kucharzyk K."/>
            <person name="Murdoch R.W."/>
            <person name="Higgins S."/>
            <person name="Loffler F."/>
        </authorList>
    </citation>
    <scope>NUCLEOTIDE SEQUENCE</scope>
</reference>
<gene>
    <name evidence="1" type="ORF">SDC9_37440</name>
</gene>
<comment type="caution">
    <text evidence="1">The sequence shown here is derived from an EMBL/GenBank/DDBJ whole genome shotgun (WGS) entry which is preliminary data.</text>
</comment>
<name>A0A644VL53_9ZZZZ</name>